<organism evidence="1 2">
    <name type="scientific">Rotaria sordida</name>
    <dbReference type="NCBI Taxonomy" id="392033"/>
    <lineage>
        <taxon>Eukaryota</taxon>
        <taxon>Metazoa</taxon>
        <taxon>Spiralia</taxon>
        <taxon>Gnathifera</taxon>
        <taxon>Rotifera</taxon>
        <taxon>Eurotatoria</taxon>
        <taxon>Bdelloidea</taxon>
        <taxon>Philodinida</taxon>
        <taxon>Philodinidae</taxon>
        <taxon>Rotaria</taxon>
    </lineage>
</organism>
<proteinExistence type="predicted"/>
<evidence type="ECO:0008006" key="3">
    <source>
        <dbReference type="Google" id="ProtNLM"/>
    </source>
</evidence>
<dbReference type="Proteomes" id="UP000663874">
    <property type="component" value="Unassembled WGS sequence"/>
</dbReference>
<dbReference type="Gene3D" id="2.10.25.10">
    <property type="entry name" value="Laminin"/>
    <property type="match status" value="1"/>
</dbReference>
<dbReference type="EMBL" id="CAJOBE010001756">
    <property type="protein sequence ID" value="CAF3771959.1"/>
    <property type="molecule type" value="Genomic_DNA"/>
</dbReference>
<evidence type="ECO:0000313" key="2">
    <source>
        <dbReference type="Proteomes" id="UP000663874"/>
    </source>
</evidence>
<protein>
    <recommendedName>
        <fullName evidence="3">EGF-like domain-containing protein</fullName>
    </recommendedName>
</protein>
<gene>
    <name evidence="1" type="ORF">FNK824_LOCUS13414</name>
</gene>
<evidence type="ECO:0000313" key="1">
    <source>
        <dbReference type="EMBL" id="CAF3771959.1"/>
    </source>
</evidence>
<reference evidence="1" key="1">
    <citation type="submission" date="2021-02" db="EMBL/GenBank/DDBJ databases">
        <authorList>
            <person name="Nowell W R."/>
        </authorList>
    </citation>
    <scope>NUCLEOTIDE SEQUENCE</scope>
</reference>
<dbReference type="AlphaFoldDB" id="A0A818ZPR9"/>
<sequence>MRAGSGDFGSDNLYVVDEYNRRIQRFNLLTNSCADQQLISSESTASISSELIIVTSTKQTTAISTESTIEFSTKQTRTCVEISTTAFNCTCAPGWKDNQCERKIDYCYNITCENKGICRSMLTNYTCECLEEQSTVASSEARLDCNGRACQKCGKCRDWDGDNRVDGGTCYGNIPSGHEIVEMSGTVIYAVVNRVPAVDKDNQLLALRLTLLNNICLSFF</sequence>
<accession>A0A818ZPR9</accession>
<dbReference type="SUPFAM" id="SSF57196">
    <property type="entry name" value="EGF/Laminin"/>
    <property type="match status" value="1"/>
</dbReference>
<comment type="caution">
    <text evidence="1">The sequence shown here is derived from an EMBL/GenBank/DDBJ whole genome shotgun (WGS) entry which is preliminary data.</text>
</comment>
<name>A0A818ZPR9_9BILA</name>